<dbReference type="PANTHER" id="PTHR11161">
    <property type="entry name" value="O-ACYLTRANSFERASE"/>
    <property type="match status" value="1"/>
</dbReference>
<evidence type="ECO:0000313" key="3">
    <source>
        <dbReference type="Proteomes" id="UP000271974"/>
    </source>
</evidence>
<proteinExistence type="predicted"/>
<keyword evidence="3" id="KW-1185">Reference proteome</keyword>
<dbReference type="AlphaFoldDB" id="A0A3S1CE99"/>
<feature type="non-terminal residue" evidence="2">
    <location>
        <position position="111"/>
    </location>
</feature>
<gene>
    <name evidence="2" type="ORF">EGW08_001912</name>
</gene>
<keyword evidence="1" id="KW-1133">Transmembrane helix</keyword>
<evidence type="ECO:0000256" key="1">
    <source>
        <dbReference type="SAM" id="Phobius"/>
    </source>
</evidence>
<feature type="transmembrane region" description="Helical" evidence="1">
    <location>
        <begin position="37"/>
        <end position="60"/>
    </location>
</feature>
<keyword evidence="1" id="KW-0472">Membrane</keyword>
<name>A0A3S1CE99_ELYCH</name>
<feature type="transmembrane region" description="Helical" evidence="1">
    <location>
        <begin position="80"/>
        <end position="98"/>
    </location>
</feature>
<protein>
    <recommendedName>
        <fullName evidence="4">Acyltransferase 3 domain-containing protein</fullName>
    </recommendedName>
</protein>
<sequence length="111" mass="12761">MNALDIVAKPLWSLCVAWVILACVSGYGGVVNSFLSWTAWVPLSRLTFGVYLCHPMVMYYFNNNRRTVLYFTYHFVMERFLATVLLSFAVSYILSLLIETPVRNIIKPSKK</sequence>
<dbReference type="Proteomes" id="UP000271974">
    <property type="component" value="Unassembled WGS sequence"/>
</dbReference>
<comment type="caution">
    <text evidence="2">The sequence shown here is derived from an EMBL/GenBank/DDBJ whole genome shotgun (WGS) entry which is preliminary data.</text>
</comment>
<reference evidence="2 3" key="1">
    <citation type="submission" date="2019-01" db="EMBL/GenBank/DDBJ databases">
        <title>A draft genome assembly of the solar-powered sea slug Elysia chlorotica.</title>
        <authorList>
            <person name="Cai H."/>
            <person name="Li Q."/>
            <person name="Fang X."/>
            <person name="Li J."/>
            <person name="Curtis N.E."/>
            <person name="Altenburger A."/>
            <person name="Shibata T."/>
            <person name="Feng M."/>
            <person name="Maeda T."/>
            <person name="Schwartz J.A."/>
            <person name="Shigenobu S."/>
            <person name="Lundholm N."/>
            <person name="Nishiyama T."/>
            <person name="Yang H."/>
            <person name="Hasebe M."/>
            <person name="Li S."/>
            <person name="Pierce S.K."/>
            <person name="Wang J."/>
        </authorList>
    </citation>
    <scope>NUCLEOTIDE SEQUENCE [LARGE SCALE GENOMIC DNA]</scope>
    <source>
        <strain evidence="2">EC2010</strain>
        <tissue evidence="2">Whole organism of an adult</tissue>
    </source>
</reference>
<keyword evidence="1" id="KW-0812">Transmembrane</keyword>
<accession>A0A3S1CE99</accession>
<dbReference type="STRING" id="188477.A0A3S1CE99"/>
<evidence type="ECO:0000313" key="2">
    <source>
        <dbReference type="EMBL" id="RUS90314.1"/>
    </source>
</evidence>
<dbReference type="PANTHER" id="PTHR11161:SF0">
    <property type="entry name" value="O-ACYLTRANSFERASE LIKE PROTEIN"/>
    <property type="match status" value="1"/>
</dbReference>
<dbReference type="OrthoDB" id="207378at2759"/>
<feature type="transmembrane region" description="Helical" evidence="1">
    <location>
        <begin position="12"/>
        <end position="31"/>
    </location>
</feature>
<evidence type="ECO:0008006" key="4">
    <source>
        <dbReference type="Google" id="ProtNLM"/>
    </source>
</evidence>
<dbReference type="EMBL" id="RQTK01000035">
    <property type="protein sequence ID" value="RUS90314.1"/>
    <property type="molecule type" value="Genomic_DNA"/>
</dbReference>
<organism evidence="2 3">
    <name type="scientific">Elysia chlorotica</name>
    <name type="common">Eastern emerald elysia</name>
    <name type="synonym">Sea slug</name>
    <dbReference type="NCBI Taxonomy" id="188477"/>
    <lineage>
        <taxon>Eukaryota</taxon>
        <taxon>Metazoa</taxon>
        <taxon>Spiralia</taxon>
        <taxon>Lophotrochozoa</taxon>
        <taxon>Mollusca</taxon>
        <taxon>Gastropoda</taxon>
        <taxon>Heterobranchia</taxon>
        <taxon>Euthyneura</taxon>
        <taxon>Panpulmonata</taxon>
        <taxon>Sacoglossa</taxon>
        <taxon>Placobranchoidea</taxon>
        <taxon>Plakobranchidae</taxon>
        <taxon>Elysia</taxon>
    </lineage>
</organism>
<dbReference type="InterPro" id="IPR052728">
    <property type="entry name" value="O2_lipid_transport_reg"/>
</dbReference>